<dbReference type="SUPFAM" id="SSF54786">
    <property type="entry name" value="YcfA/nrd intein domain"/>
    <property type="match status" value="1"/>
</dbReference>
<dbReference type="InterPro" id="IPR038570">
    <property type="entry name" value="HicA_sf"/>
</dbReference>
<evidence type="ECO:0000313" key="2">
    <source>
        <dbReference type="Proteomes" id="UP000244925"/>
    </source>
</evidence>
<keyword evidence="2" id="KW-1185">Reference proteome</keyword>
<gene>
    <name evidence="1" type="ORF">C5O25_00060</name>
</gene>
<dbReference type="Proteomes" id="UP000244925">
    <property type="component" value="Unassembled WGS sequence"/>
</dbReference>
<accession>A0A2V1IX78</accession>
<comment type="caution">
    <text evidence="1">The sequence shown here is derived from an EMBL/GenBank/DDBJ whole genome shotgun (WGS) entry which is preliminary data.</text>
</comment>
<reference evidence="2" key="1">
    <citation type="submission" date="2018-02" db="EMBL/GenBank/DDBJ databases">
        <authorList>
            <person name="Clavel T."/>
            <person name="Strowig T."/>
        </authorList>
    </citation>
    <scope>NUCLEOTIDE SEQUENCE [LARGE SCALE GENOMIC DNA]</scope>
    <source>
        <strain evidence="2">DSM 100764</strain>
    </source>
</reference>
<organism evidence="1 2">
    <name type="scientific">Paramuribaculum intestinale</name>
    <dbReference type="NCBI Taxonomy" id="2094151"/>
    <lineage>
        <taxon>Bacteria</taxon>
        <taxon>Pseudomonadati</taxon>
        <taxon>Bacteroidota</taxon>
        <taxon>Bacteroidia</taxon>
        <taxon>Bacteroidales</taxon>
        <taxon>Muribaculaceae</taxon>
        <taxon>Paramuribaculum</taxon>
    </lineage>
</organism>
<protein>
    <recommendedName>
        <fullName evidence="3">Type II toxin-antitoxin system HicA family toxin</fullName>
    </recommendedName>
</protein>
<evidence type="ECO:0008006" key="3">
    <source>
        <dbReference type="Google" id="ProtNLM"/>
    </source>
</evidence>
<name>A0A2V1IX78_9BACT</name>
<sequence length="76" mass="8656">MGALSNVSIAQFRAVLTMLGLRCVRTKGGHEAWQEEGMFRPVIFQTHVDPVPEFIIRSNIRTLGITREEFIRLLNS</sequence>
<evidence type="ECO:0000313" key="1">
    <source>
        <dbReference type="EMBL" id="PWB09639.1"/>
    </source>
</evidence>
<dbReference type="AlphaFoldDB" id="A0A2V1IX78"/>
<proteinExistence type="predicted"/>
<dbReference type="EMBL" id="PUBV01000001">
    <property type="protein sequence ID" value="PWB09639.1"/>
    <property type="molecule type" value="Genomic_DNA"/>
</dbReference>
<dbReference type="Gene3D" id="3.30.920.30">
    <property type="entry name" value="Hypothetical protein"/>
    <property type="match status" value="1"/>
</dbReference>